<dbReference type="PANTHER" id="PTHR46033:SF8">
    <property type="entry name" value="PROTEIN MAINTENANCE OF MERISTEMS-LIKE"/>
    <property type="match status" value="1"/>
</dbReference>
<dbReference type="InterPro" id="IPR019557">
    <property type="entry name" value="AminoTfrase-like_pln_mobile"/>
</dbReference>
<protein>
    <recommendedName>
        <fullName evidence="1">Aminotransferase-like plant mobile domain-containing protein</fullName>
    </recommendedName>
</protein>
<dbReference type="Pfam" id="PF10536">
    <property type="entry name" value="PMD"/>
    <property type="match status" value="1"/>
</dbReference>
<dbReference type="Proteomes" id="UP000828251">
    <property type="component" value="Unassembled WGS sequence"/>
</dbReference>
<accession>A0A9D3ZMJ9</accession>
<dbReference type="InterPro" id="IPR044824">
    <property type="entry name" value="MAIN-like"/>
</dbReference>
<gene>
    <name evidence="2" type="ORF">J1N35_038322</name>
</gene>
<dbReference type="GO" id="GO:0010073">
    <property type="term" value="P:meristem maintenance"/>
    <property type="evidence" value="ECO:0007669"/>
    <property type="project" value="InterPro"/>
</dbReference>
<reference evidence="2 3" key="1">
    <citation type="journal article" date="2021" name="Plant Biotechnol. J.">
        <title>Multi-omics assisted identification of the key and species-specific regulatory components of drought-tolerant mechanisms in Gossypium stocksii.</title>
        <authorList>
            <person name="Yu D."/>
            <person name="Ke L."/>
            <person name="Zhang D."/>
            <person name="Wu Y."/>
            <person name="Sun Y."/>
            <person name="Mei J."/>
            <person name="Sun J."/>
            <person name="Sun Y."/>
        </authorList>
    </citation>
    <scope>NUCLEOTIDE SEQUENCE [LARGE SCALE GENOMIC DNA]</scope>
    <source>
        <strain evidence="3">cv. E1</strain>
        <tissue evidence="2">Leaf</tissue>
    </source>
</reference>
<keyword evidence="3" id="KW-1185">Reference proteome</keyword>
<sequence length="104" mass="11751">MAISLTRFDDNYFSVAQAVMAGDCVLEAFVHNLAKLPITESHGYLQEAKFLHTSRMLGSCKIDLRLISALVERWMLKTHIFHLPCNECTIILEDVALQLDLSVD</sequence>
<comment type="caution">
    <text evidence="2">The sequence shown here is derived from an EMBL/GenBank/DDBJ whole genome shotgun (WGS) entry which is preliminary data.</text>
</comment>
<proteinExistence type="predicted"/>
<dbReference type="EMBL" id="JAIQCV010000011">
    <property type="protein sequence ID" value="KAH1047538.1"/>
    <property type="molecule type" value="Genomic_DNA"/>
</dbReference>
<feature type="domain" description="Aminotransferase-like plant mobile" evidence="1">
    <location>
        <begin position="54"/>
        <end position="104"/>
    </location>
</feature>
<dbReference type="PANTHER" id="PTHR46033">
    <property type="entry name" value="PROTEIN MAIN-LIKE 2"/>
    <property type="match status" value="1"/>
</dbReference>
<name>A0A9D3ZMJ9_9ROSI</name>
<evidence type="ECO:0000313" key="2">
    <source>
        <dbReference type="EMBL" id="KAH1047538.1"/>
    </source>
</evidence>
<dbReference type="AlphaFoldDB" id="A0A9D3ZMJ9"/>
<evidence type="ECO:0000259" key="1">
    <source>
        <dbReference type="Pfam" id="PF10536"/>
    </source>
</evidence>
<organism evidence="2 3">
    <name type="scientific">Gossypium stocksii</name>
    <dbReference type="NCBI Taxonomy" id="47602"/>
    <lineage>
        <taxon>Eukaryota</taxon>
        <taxon>Viridiplantae</taxon>
        <taxon>Streptophyta</taxon>
        <taxon>Embryophyta</taxon>
        <taxon>Tracheophyta</taxon>
        <taxon>Spermatophyta</taxon>
        <taxon>Magnoliopsida</taxon>
        <taxon>eudicotyledons</taxon>
        <taxon>Gunneridae</taxon>
        <taxon>Pentapetalae</taxon>
        <taxon>rosids</taxon>
        <taxon>malvids</taxon>
        <taxon>Malvales</taxon>
        <taxon>Malvaceae</taxon>
        <taxon>Malvoideae</taxon>
        <taxon>Gossypium</taxon>
    </lineage>
</organism>
<dbReference type="OrthoDB" id="10638922at2759"/>
<evidence type="ECO:0000313" key="3">
    <source>
        <dbReference type="Proteomes" id="UP000828251"/>
    </source>
</evidence>